<evidence type="ECO:0000256" key="1">
    <source>
        <dbReference type="ARBA" id="ARBA00008710"/>
    </source>
</evidence>
<comment type="catalytic activity">
    <reaction evidence="2">
        <text>oxidized coenzyme F420-(gamma-L-Glu)(n) + a quinol + H(+) = reduced coenzyme F420-(gamma-L-Glu)(n) + a quinone</text>
        <dbReference type="Rhea" id="RHEA:39663"/>
        <dbReference type="Rhea" id="RHEA-COMP:12939"/>
        <dbReference type="Rhea" id="RHEA-COMP:14378"/>
        <dbReference type="ChEBI" id="CHEBI:15378"/>
        <dbReference type="ChEBI" id="CHEBI:24646"/>
        <dbReference type="ChEBI" id="CHEBI:132124"/>
        <dbReference type="ChEBI" id="CHEBI:133980"/>
        <dbReference type="ChEBI" id="CHEBI:139511"/>
    </reaction>
</comment>
<proteinExistence type="inferred from homology"/>
<organism evidence="3 4">
    <name type="scientific">Catenulispora pinistramenti</name>
    <dbReference type="NCBI Taxonomy" id="2705254"/>
    <lineage>
        <taxon>Bacteria</taxon>
        <taxon>Bacillati</taxon>
        <taxon>Actinomycetota</taxon>
        <taxon>Actinomycetes</taxon>
        <taxon>Catenulisporales</taxon>
        <taxon>Catenulisporaceae</taxon>
        <taxon>Catenulispora</taxon>
    </lineage>
</organism>
<reference evidence="3 4" key="1">
    <citation type="submission" date="2020-02" db="EMBL/GenBank/DDBJ databases">
        <title>Acidophilic actinobacteria isolated from forest soil.</title>
        <authorList>
            <person name="Golinska P."/>
        </authorList>
    </citation>
    <scope>NUCLEOTIDE SEQUENCE [LARGE SCALE GENOMIC DNA]</scope>
    <source>
        <strain evidence="3 4">NL8</strain>
    </source>
</reference>
<dbReference type="PANTHER" id="PTHR39428:SF1">
    <property type="entry name" value="F420H(2)-DEPENDENT QUINONE REDUCTASE RV1261C"/>
    <property type="match status" value="1"/>
</dbReference>
<gene>
    <name evidence="3" type="ORF">KGQ19_23775</name>
</gene>
<dbReference type="InterPro" id="IPR012349">
    <property type="entry name" value="Split_barrel_FMN-bd"/>
</dbReference>
<dbReference type="Proteomes" id="UP000730482">
    <property type="component" value="Unassembled WGS sequence"/>
</dbReference>
<sequence length="143" mass="15644">MSNDEMRSWNDKIIEEFRANAGSVEQFGGKGLVLLHHKGAKSGTTYVSPLAGFAQGDDEWLIVASNAGRDNHPAWYYNLQANPETELEVPGDDDVQTVRVTARVAGDDERDGLFEGIVAKAPQFGEYQTGTPRRIPVVVLARA</sequence>
<dbReference type="PANTHER" id="PTHR39428">
    <property type="entry name" value="F420H(2)-DEPENDENT QUINONE REDUCTASE RV1261C"/>
    <property type="match status" value="1"/>
</dbReference>
<dbReference type="Pfam" id="PF04075">
    <property type="entry name" value="F420H2_quin_red"/>
    <property type="match status" value="1"/>
</dbReference>
<dbReference type="SUPFAM" id="SSF50475">
    <property type="entry name" value="FMN-binding split barrel"/>
    <property type="match status" value="1"/>
</dbReference>
<accession>A0ABS5KV47</accession>
<evidence type="ECO:0000256" key="2">
    <source>
        <dbReference type="ARBA" id="ARBA00049106"/>
    </source>
</evidence>
<protein>
    <submittedName>
        <fullName evidence="3">Nitroreductase family deazaflavin-dependent oxidoreductase</fullName>
    </submittedName>
</protein>
<dbReference type="EMBL" id="JAAFYZ010000085">
    <property type="protein sequence ID" value="MBS2549889.1"/>
    <property type="molecule type" value="Genomic_DNA"/>
</dbReference>
<name>A0ABS5KV47_9ACTN</name>
<keyword evidence="4" id="KW-1185">Reference proteome</keyword>
<dbReference type="NCBIfam" id="TIGR00026">
    <property type="entry name" value="hi_GC_TIGR00026"/>
    <property type="match status" value="1"/>
</dbReference>
<dbReference type="InterPro" id="IPR004378">
    <property type="entry name" value="F420H2_quin_Rdtase"/>
</dbReference>
<evidence type="ECO:0000313" key="3">
    <source>
        <dbReference type="EMBL" id="MBS2549889.1"/>
    </source>
</evidence>
<dbReference type="Gene3D" id="2.30.110.10">
    <property type="entry name" value="Electron Transport, Fmn-binding Protein, Chain A"/>
    <property type="match status" value="1"/>
</dbReference>
<comment type="caution">
    <text evidence="3">The sequence shown here is derived from an EMBL/GenBank/DDBJ whole genome shotgun (WGS) entry which is preliminary data.</text>
</comment>
<comment type="similarity">
    <text evidence="1">Belongs to the F420H(2)-dependent quinone reductase family.</text>
</comment>
<evidence type="ECO:0000313" key="4">
    <source>
        <dbReference type="Proteomes" id="UP000730482"/>
    </source>
</evidence>
<dbReference type="RefSeq" id="WP_212011702.1">
    <property type="nucleotide sequence ID" value="NZ_JAAFYZ010000085.1"/>
</dbReference>